<evidence type="ECO:0000256" key="1">
    <source>
        <dbReference type="SAM" id="MobiDB-lite"/>
    </source>
</evidence>
<accession>A0A225E1Q5</accession>
<feature type="compositionally biased region" description="Polar residues" evidence="1">
    <location>
        <begin position="1"/>
        <end position="11"/>
    </location>
</feature>
<sequence length="151" mass="16212">MLSCPLNQSPLAWQEPSHATDVSVRPRVRGGSALLGAGHSAEPAPKPTDPWAGTYIKGTLFFVGKAEQEQLTITKGADGYYLSKPFDGRKFTEVEKGVLSDGNGGFGKIVAGSATFADGSRIRILRADFCYEQFILYDERNAAAQADVQGK</sequence>
<dbReference type="AlphaFoldDB" id="A0A225E1Q5"/>
<proteinExistence type="predicted"/>
<reference evidence="3" key="1">
    <citation type="submission" date="2017-06" db="EMBL/GenBank/DDBJ databases">
        <title>Genome analysis of Fimbriiglobus ruber SP5, the first member of the order Planctomycetales with confirmed chitinolytic capability.</title>
        <authorList>
            <person name="Ravin N.V."/>
            <person name="Rakitin A.L."/>
            <person name="Ivanova A.A."/>
            <person name="Beletsky A.V."/>
            <person name="Kulichevskaya I.S."/>
            <person name="Mardanov A.V."/>
            <person name="Dedysh S.N."/>
        </authorList>
    </citation>
    <scope>NUCLEOTIDE SEQUENCE [LARGE SCALE GENOMIC DNA]</scope>
    <source>
        <strain evidence="3">SP5</strain>
    </source>
</reference>
<dbReference type="RefSeq" id="WP_088253398.1">
    <property type="nucleotide sequence ID" value="NZ_NIDE01000002.1"/>
</dbReference>
<dbReference type="Proteomes" id="UP000214646">
    <property type="component" value="Unassembled WGS sequence"/>
</dbReference>
<dbReference type="EMBL" id="NIDE01000002">
    <property type="protein sequence ID" value="OWK45714.1"/>
    <property type="molecule type" value="Genomic_DNA"/>
</dbReference>
<name>A0A225E1Q5_9BACT</name>
<feature type="region of interest" description="Disordered" evidence="1">
    <location>
        <begin position="1"/>
        <end position="23"/>
    </location>
</feature>
<keyword evidence="3" id="KW-1185">Reference proteome</keyword>
<comment type="caution">
    <text evidence="2">The sequence shown here is derived from an EMBL/GenBank/DDBJ whole genome shotgun (WGS) entry which is preliminary data.</text>
</comment>
<organism evidence="2 3">
    <name type="scientific">Fimbriiglobus ruber</name>
    <dbReference type="NCBI Taxonomy" id="1908690"/>
    <lineage>
        <taxon>Bacteria</taxon>
        <taxon>Pseudomonadati</taxon>
        <taxon>Planctomycetota</taxon>
        <taxon>Planctomycetia</taxon>
        <taxon>Gemmatales</taxon>
        <taxon>Gemmataceae</taxon>
        <taxon>Fimbriiglobus</taxon>
    </lineage>
</organism>
<gene>
    <name evidence="2" type="ORF">FRUB_02045</name>
</gene>
<evidence type="ECO:0000313" key="3">
    <source>
        <dbReference type="Proteomes" id="UP000214646"/>
    </source>
</evidence>
<evidence type="ECO:0000313" key="2">
    <source>
        <dbReference type="EMBL" id="OWK45714.1"/>
    </source>
</evidence>
<protein>
    <submittedName>
        <fullName evidence="2">Uncharacterized protein</fullName>
    </submittedName>
</protein>